<dbReference type="PROSITE" id="PS51257">
    <property type="entry name" value="PROKAR_LIPOPROTEIN"/>
    <property type="match status" value="1"/>
</dbReference>
<dbReference type="Gene3D" id="3.40.50.1110">
    <property type="entry name" value="SGNH hydrolase"/>
    <property type="match status" value="1"/>
</dbReference>
<keyword evidence="4" id="KW-1185">Reference proteome</keyword>
<accession>A0A7C9V0F9</accession>
<protein>
    <submittedName>
        <fullName evidence="3">SGNH/GDSL hydrolase family protein</fullName>
    </submittedName>
</protein>
<feature type="domain" description="SGNH hydrolase-type esterase" evidence="2">
    <location>
        <begin position="126"/>
        <end position="296"/>
    </location>
</feature>
<proteinExistence type="predicted"/>
<keyword evidence="3" id="KW-0378">Hydrolase</keyword>
<sequence length="386" mass="42325">MKRLGNLGKVYATTAVIVMNIALLLLGCAFALEWVLDLRHGSGTAVTPSVSLDMASYRDVDATTAQAIAAELDVYASSQPFGFNPWTTFQQLPFAGKYITVQDDPVLTHRKVPTPAGNGPRYVVWAFGGSTMFGWGVDDAHTLPANLQDALQSRMPDRTVEVVNFGQPYWYSSSEVAAFVALLRDRATPDAVVFLDGLNDASWVSSGFQVPVFAGRAEQAWNQARANAKRELPWLTVNSSFPFLRIVDWLRYRGALPPVPTQDHYRNPPTDQTRAIVETYRANRALASDVAKARGIKSFFFIQPVPWAGEWPSGHANTDFPFGDKVQAVRAIETLVSEAQAGRITGFHSLHDALTGIERPFVDGTHYSDAANHRLAQAIADAMAVQ</sequence>
<name>A0A7C9V0F9_9PROT</name>
<evidence type="ECO:0000313" key="3">
    <source>
        <dbReference type="EMBL" id="NFV81151.1"/>
    </source>
</evidence>
<dbReference type="GO" id="GO:0016788">
    <property type="term" value="F:hydrolase activity, acting on ester bonds"/>
    <property type="evidence" value="ECO:0007669"/>
    <property type="project" value="InterPro"/>
</dbReference>
<dbReference type="EMBL" id="JAAIYP010000039">
    <property type="protein sequence ID" value="NFV81151.1"/>
    <property type="molecule type" value="Genomic_DNA"/>
</dbReference>
<feature type="transmembrane region" description="Helical" evidence="1">
    <location>
        <begin position="12"/>
        <end position="36"/>
    </location>
</feature>
<keyword evidence="1" id="KW-0812">Transmembrane</keyword>
<dbReference type="RefSeq" id="WP_163680752.1">
    <property type="nucleotide sequence ID" value="NZ_JAAIYP010000039.1"/>
</dbReference>
<dbReference type="Pfam" id="PF13472">
    <property type="entry name" value="Lipase_GDSL_2"/>
    <property type="match status" value="1"/>
</dbReference>
<dbReference type="SUPFAM" id="SSF52266">
    <property type="entry name" value="SGNH hydrolase"/>
    <property type="match status" value="1"/>
</dbReference>
<dbReference type="AlphaFoldDB" id="A0A7C9V0F9"/>
<dbReference type="InterPro" id="IPR013830">
    <property type="entry name" value="SGNH_hydro"/>
</dbReference>
<comment type="caution">
    <text evidence="3">The sequence shown here is derived from an EMBL/GenBank/DDBJ whole genome shotgun (WGS) entry which is preliminary data.</text>
</comment>
<dbReference type="InterPro" id="IPR036514">
    <property type="entry name" value="SGNH_hydro_sf"/>
</dbReference>
<keyword evidence="1" id="KW-1133">Transmembrane helix</keyword>
<evidence type="ECO:0000256" key="1">
    <source>
        <dbReference type="SAM" id="Phobius"/>
    </source>
</evidence>
<organism evidence="3 4">
    <name type="scientific">Magnetospirillum aberrantis SpK</name>
    <dbReference type="NCBI Taxonomy" id="908842"/>
    <lineage>
        <taxon>Bacteria</taxon>
        <taxon>Pseudomonadati</taxon>
        <taxon>Pseudomonadota</taxon>
        <taxon>Alphaproteobacteria</taxon>
        <taxon>Rhodospirillales</taxon>
        <taxon>Rhodospirillaceae</taxon>
        <taxon>Magnetospirillum</taxon>
    </lineage>
</organism>
<dbReference type="Proteomes" id="UP000480684">
    <property type="component" value="Unassembled WGS sequence"/>
</dbReference>
<keyword evidence="1" id="KW-0472">Membrane</keyword>
<reference evidence="3 4" key="1">
    <citation type="submission" date="2020-02" db="EMBL/GenBank/DDBJ databases">
        <authorList>
            <person name="Dziuba M."/>
            <person name="Kuznetsov B."/>
            <person name="Mardanov A."/>
            <person name="Ravin N."/>
            <person name="Grouzdev D."/>
        </authorList>
    </citation>
    <scope>NUCLEOTIDE SEQUENCE [LARGE SCALE GENOMIC DNA]</scope>
    <source>
        <strain evidence="3 4">SpK</strain>
    </source>
</reference>
<evidence type="ECO:0000313" key="4">
    <source>
        <dbReference type="Proteomes" id="UP000480684"/>
    </source>
</evidence>
<evidence type="ECO:0000259" key="2">
    <source>
        <dbReference type="Pfam" id="PF13472"/>
    </source>
</evidence>
<gene>
    <name evidence="3" type="ORF">G4223_13615</name>
</gene>